<proteinExistence type="inferred from homology"/>
<protein>
    <submittedName>
        <fullName evidence="4">Short-chain dehydrogenase</fullName>
    </submittedName>
</protein>
<dbReference type="GO" id="GO:0016616">
    <property type="term" value="F:oxidoreductase activity, acting on the CH-OH group of donors, NAD or NADP as acceptor"/>
    <property type="evidence" value="ECO:0007669"/>
    <property type="project" value="UniProtKB-ARBA"/>
</dbReference>
<evidence type="ECO:0000313" key="5">
    <source>
        <dbReference type="Proteomes" id="UP000077177"/>
    </source>
</evidence>
<evidence type="ECO:0000256" key="1">
    <source>
        <dbReference type="ARBA" id="ARBA00006484"/>
    </source>
</evidence>
<keyword evidence="2" id="KW-0560">Oxidoreductase</keyword>
<dbReference type="PRINTS" id="PR00080">
    <property type="entry name" value="SDRFAMILY"/>
</dbReference>
<sequence>MKKIVFITGATSGFGEACAHTFAANGYNLILNGRREERLKTLQQTLQQQYNTQSYLLPFDVQQQSSVFESINQLPDEWRAIDILINNAGLALGRDLFQDASLDDWNQMIDTNVKGVLYVSKAVLPFMINNKKGHIINVGSIAGKEVYERGNVYCASKHAVDAISKAMRIDLLQHGIKVTAIHPGAAETEFSIVRFKGNEDTAKTVYQGYQPLSAQDVADIIYYTASLPPHVCINDLVVTCTQQANSYHFNKK</sequence>
<dbReference type="Pfam" id="PF00106">
    <property type="entry name" value="adh_short"/>
    <property type="match status" value="1"/>
</dbReference>
<reference evidence="4 5" key="2">
    <citation type="journal article" date="2016" name="Int. J. Syst. Evol. Microbiol.">
        <title>Flavisolibacter tropicus sp. nov., isolated from tropical soil.</title>
        <authorList>
            <person name="Lee J.J."/>
            <person name="Kang M.S."/>
            <person name="Kim G.S."/>
            <person name="Lee C.S."/>
            <person name="Lim S."/>
            <person name="Lee J."/>
            <person name="Roh S.H."/>
            <person name="Kang H."/>
            <person name="Ha J.M."/>
            <person name="Bae S."/>
            <person name="Jung H.Y."/>
            <person name="Kim M.K."/>
        </authorList>
    </citation>
    <scope>NUCLEOTIDE SEQUENCE [LARGE SCALE GENOMIC DNA]</scope>
    <source>
        <strain evidence="4 5">LCS9</strain>
    </source>
</reference>
<gene>
    <name evidence="4" type="ORF">SY85_08350</name>
</gene>
<dbReference type="PROSITE" id="PS00061">
    <property type="entry name" value="ADH_SHORT"/>
    <property type="match status" value="1"/>
</dbReference>
<dbReference type="InterPro" id="IPR002347">
    <property type="entry name" value="SDR_fam"/>
</dbReference>
<dbReference type="EMBL" id="CP011390">
    <property type="protein sequence ID" value="ANE50507.1"/>
    <property type="molecule type" value="Genomic_DNA"/>
</dbReference>
<dbReference type="PATRIC" id="fig|1492898.3.peg.1795"/>
<evidence type="ECO:0000256" key="3">
    <source>
        <dbReference type="RuleBase" id="RU000363"/>
    </source>
</evidence>
<dbReference type="SUPFAM" id="SSF51735">
    <property type="entry name" value="NAD(P)-binding Rossmann-fold domains"/>
    <property type="match status" value="1"/>
</dbReference>
<dbReference type="FunFam" id="3.40.50.720:FF:000047">
    <property type="entry name" value="NADP-dependent L-serine/L-allo-threonine dehydrogenase"/>
    <property type="match status" value="1"/>
</dbReference>
<keyword evidence="5" id="KW-1185">Reference proteome</keyword>
<dbReference type="STRING" id="1492898.SY85_08350"/>
<dbReference type="Proteomes" id="UP000077177">
    <property type="component" value="Chromosome"/>
</dbReference>
<dbReference type="InterPro" id="IPR036291">
    <property type="entry name" value="NAD(P)-bd_dom_sf"/>
</dbReference>
<dbReference type="AlphaFoldDB" id="A0A172TUU2"/>
<dbReference type="Gene3D" id="3.40.50.720">
    <property type="entry name" value="NAD(P)-binding Rossmann-like Domain"/>
    <property type="match status" value="1"/>
</dbReference>
<evidence type="ECO:0000313" key="4">
    <source>
        <dbReference type="EMBL" id="ANE50507.1"/>
    </source>
</evidence>
<dbReference type="PANTHER" id="PTHR42901:SF1">
    <property type="entry name" value="ALCOHOL DEHYDROGENASE"/>
    <property type="match status" value="1"/>
</dbReference>
<dbReference type="PRINTS" id="PR00081">
    <property type="entry name" value="GDHRDH"/>
</dbReference>
<evidence type="ECO:0000256" key="2">
    <source>
        <dbReference type="ARBA" id="ARBA00023002"/>
    </source>
</evidence>
<comment type="similarity">
    <text evidence="1 3">Belongs to the short-chain dehydrogenases/reductases (SDR) family.</text>
</comment>
<accession>A0A172TUU2</accession>
<dbReference type="KEGG" id="fla:SY85_08350"/>
<organism evidence="4 5">
    <name type="scientific">Flavisolibacter tropicus</name>
    <dbReference type="NCBI Taxonomy" id="1492898"/>
    <lineage>
        <taxon>Bacteria</taxon>
        <taxon>Pseudomonadati</taxon>
        <taxon>Bacteroidota</taxon>
        <taxon>Chitinophagia</taxon>
        <taxon>Chitinophagales</taxon>
        <taxon>Chitinophagaceae</taxon>
        <taxon>Flavisolibacter</taxon>
    </lineage>
</organism>
<name>A0A172TUU2_9BACT</name>
<dbReference type="InterPro" id="IPR020904">
    <property type="entry name" value="Sc_DH/Rdtase_CS"/>
</dbReference>
<dbReference type="PANTHER" id="PTHR42901">
    <property type="entry name" value="ALCOHOL DEHYDROGENASE"/>
    <property type="match status" value="1"/>
</dbReference>
<dbReference type="OrthoDB" id="9775296at2"/>
<reference evidence="5" key="1">
    <citation type="submission" date="2015-01" db="EMBL/GenBank/DDBJ databases">
        <title>Flavisolibacter sp./LCS9/ whole genome sequencing.</title>
        <authorList>
            <person name="Kim M.K."/>
            <person name="Srinivasan S."/>
            <person name="Lee J.-J."/>
        </authorList>
    </citation>
    <scope>NUCLEOTIDE SEQUENCE [LARGE SCALE GENOMIC DNA]</scope>
    <source>
        <strain evidence="5">LCS9</strain>
    </source>
</reference>
<dbReference type="RefSeq" id="WP_066403469.1">
    <property type="nucleotide sequence ID" value="NZ_CP011390.1"/>
</dbReference>